<keyword evidence="3" id="KW-1185">Reference proteome</keyword>
<dbReference type="PROSITE" id="PS00108">
    <property type="entry name" value="PROTEIN_KINASE_ST"/>
    <property type="match status" value="1"/>
</dbReference>
<accession>A0ABR2J2F7</accession>
<dbReference type="SMART" id="SM00220">
    <property type="entry name" value="S_TKc"/>
    <property type="match status" value="1"/>
</dbReference>
<dbReference type="SMART" id="SM00028">
    <property type="entry name" value="TPR"/>
    <property type="match status" value="4"/>
</dbReference>
<dbReference type="Gene3D" id="1.25.40.10">
    <property type="entry name" value="Tetratricopeptide repeat domain"/>
    <property type="match status" value="2"/>
</dbReference>
<dbReference type="Gene3D" id="1.10.510.10">
    <property type="entry name" value="Transferase(Phosphotransferase) domain 1"/>
    <property type="match status" value="1"/>
</dbReference>
<dbReference type="Proteomes" id="UP001470230">
    <property type="component" value="Unassembled WGS sequence"/>
</dbReference>
<dbReference type="InterPro" id="IPR052945">
    <property type="entry name" value="Mitotic_Regulator"/>
</dbReference>
<dbReference type="SMART" id="SM00671">
    <property type="entry name" value="SEL1"/>
    <property type="match status" value="13"/>
</dbReference>
<reference evidence="2 3" key="1">
    <citation type="submission" date="2024-04" db="EMBL/GenBank/DDBJ databases">
        <title>Tritrichomonas musculus Genome.</title>
        <authorList>
            <person name="Alves-Ferreira E."/>
            <person name="Grigg M."/>
            <person name="Lorenzi H."/>
            <person name="Galac M."/>
        </authorList>
    </citation>
    <scope>NUCLEOTIDE SEQUENCE [LARGE SCALE GENOMIC DNA]</scope>
    <source>
        <strain evidence="2 3">EAF2021</strain>
    </source>
</reference>
<evidence type="ECO:0000313" key="2">
    <source>
        <dbReference type="EMBL" id="KAK8871802.1"/>
    </source>
</evidence>
<dbReference type="PANTHER" id="PTHR43628">
    <property type="entry name" value="ACTIVATOR OF C KINASE PROTEIN 1-RELATED"/>
    <property type="match status" value="1"/>
</dbReference>
<dbReference type="PANTHER" id="PTHR43628:SF1">
    <property type="entry name" value="CHITIN SYNTHASE REGULATORY FACTOR 2-RELATED"/>
    <property type="match status" value="1"/>
</dbReference>
<organism evidence="2 3">
    <name type="scientific">Tritrichomonas musculus</name>
    <dbReference type="NCBI Taxonomy" id="1915356"/>
    <lineage>
        <taxon>Eukaryota</taxon>
        <taxon>Metamonada</taxon>
        <taxon>Parabasalia</taxon>
        <taxon>Tritrichomonadida</taxon>
        <taxon>Tritrichomonadidae</taxon>
        <taxon>Tritrichomonas</taxon>
    </lineage>
</organism>
<dbReference type="InterPro" id="IPR019734">
    <property type="entry name" value="TPR_rpt"/>
</dbReference>
<dbReference type="InterPro" id="IPR006597">
    <property type="entry name" value="Sel1-like"/>
</dbReference>
<gene>
    <name evidence="2" type="ORF">M9Y10_007544</name>
</gene>
<dbReference type="InterPro" id="IPR000719">
    <property type="entry name" value="Prot_kinase_dom"/>
</dbReference>
<dbReference type="EMBL" id="JAPFFF010000013">
    <property type="protein sequence ID" value="KAK8871802.1"/>
    <property type="molecule type" value="Genomic_DNA"/>
</dbReference>
<dbReference type="InterPro" id="IPR011009">
    <property type="entry name" value="Kinase-like_dom_sf"/>
</dbReference>
<dbReference type="Pfam" id="PF08238">
    <property type="entry name" value="Sel1"/>
    <property type="match status" value="11"/>
</dbReference>
<dbReference type="PROSITE" id="PS50011">
    <property type="entry name" value="PROTEIN_KINASE_DOM"/>
    <property type="match status" value="1"/>
</dbReference>
<protein>
    <recommendedName>
        <fullName evidence="1">Protein kinase domain-containing protein</fullName>
    </recommendedName>
</protein>
<proteinExistence type="predicted"/>
<dbReference type="Pfam" id="PF00069">
    <property type="entry name" value="Pkinase"/>
    <property type="match status" value="1"/>
</dbReference>
<evidence type="ECO:0000313" key="3">
    <source>
        <dbReference type="Proteomes" id="UP001470230"/>
    </source>
</evidence>
<feature type="domain" description="Protein kinase" evidence="1">
    <location>
        <begin position="1"/>
        <end position="188"/>
    </location>
</feature>
<dbReference type="SUPFAM" id="SSF56112">
    <property type="entry name" value="Protein kinase-like (PK-like)"/>
    <property type="match status" value="1"/>
</dbReference>
<evidence type="ECO:0000259" key="1">
    <source>
        <dbReference type="PROSITE" id="PS50011"/>
    </source>
</evidence>
<sequence>MTHFYGFLEYNNNNNNVNGFVYEFMSNGTLSHLIKTHPDKVDDKFIVQTIYRVFQAINYLHSNNLIHRDIKPDNILINNDFLPFLSDYDQIRCVNLVHGEQMTTDIGSFNYASPEQLNKKEAVSFPTDFYSFGKLIYFLYEKKNMPANIQNLTMEKVPKEIQNLVIKCVKNDINERPTIDEIKGSIYLLFGMLFYDGKNNEQNFSKAEEFFNYSADLNNPCAFYYLGIIYSEGKGVDKNYKKAIAYFEEASKYDHADSIFELGRFYDYGFGVEVDKSKAKEYYLKAAEMNQSYAINTLGYFYFLGDGVEKDYVKALEYFEKAAALKNPYAINNVGYHYYTGKGVEKRDYKKARKYFEKSASYNTDIAYYNLGNIYYYGHGVVKDIPKARHYFKLAAAQNHSDSMIYLGKIYDNELNAVENFDKAKKYLKMAAKLKNSNAFLKLGQMYIRGLGVDVNYAKAKKYFKTSGFLNNSKAILNLGLMYYKGIGVEQNFYRAKEYFEISSMKKNLTAHFYLGLLNENGEGCERDLSKAIEHYLKCSEKHDHDVTFSYDDEHCSYEKTKINKHHYISCNVLGLIYITEEKFSDHQKAEDYLKKAGLNEYPFGQTCYGLFNQYYKKNLGNAIYFFNKAAKYHFSMAEFNLGHICEQVGKIDEAISHYLQAIEYFYEPFYFRKQLIDDERLEISKTFVFCFMNLKLAKFYLENERINVIDAQIHFLKSILVPLLKLIFNSKQYSYCFSNRNGNLSDFILSFPLFNLSSKNAWKKYKSHTYTEILISNSFSPCQIANNAVFIKRLISNENKEIPSIDIKTEIEKVFEKVNFQKKYSIHINDLNSIYEIILTNCDNDRVKTIRMPKSLNEFVFGKKKSFKDEIDDTISKMNVILFALPYSILFGRMKNKESEKSTFLKEINDSFYEGLGTKKKEEIAQI</sequence>
<name>A0ABR2J2F7_9EUKA</name>
<comment type="caution">
    <text evidence="2">The sequence shown here is derived from an EMBL/GenBank/DDBJ whole genome shotgun (WGS) entry which is preliminary data.</text>
</comment>
<dbReference type="SUPFAM" id="SSF81901">
    <property type="entry name" value="HCP-like"/>
    <property type="match status" value="3"/>
</dbReference>
<dbReference type="InterPro" id="IPR008271">
    <property type="entry name" value="Ser/Thr_kinase_AS"/>
</dbReference>
<dbReference type="InterPro" id="IPR011990">
    <property type="entry name" value="TPR-like_helical_dom_sf"/>
</dbReference>